<reference evidence="4" key="1">
    <citation type="submission" date="2020-11" db="EMBL/GenBank/DDBJ databases">
        <authorList>
            <person name="Tran Van P."/>
        </authorList>
    </citation>
    <scope>NUCLEOTIDE SEQUENCE</scope>
</reference>
<accession>A0A7R8WML6</accession>
<keyword evidence="1" id="KW-0479">Metal-binding</keyword>
<dbReference type="AlphaFoldDB" id="A0A7R8WML6"/>
<dbReference type="Gene3D" id="2.20.25.240">
    <property type="match status" value="1"/>
</dbReference>
<dbReference type="EMBL" id="OB663499">
    <property type="protein sequence ID" value="CAD7231422.1"/>
    <property type="molecule type" value="Genomic_DNA"/>
</dbReference>
<keyword evidence="2" id="KW-0863">Zinc-finger</keyword>
<dbReference type="InterPro" id="IPR007588">
    <property type="entry name" value="Znf_FLYWCH"/>
</dbReference>
<proteinExistence type="predicted"/>
<evidence type="ECO:0000313" key="4">
    <source>
        <dbReference type="EMBL" id="CAD7231422.1"/>
    </source>
</evidence>
<evidence type="ECO:0000256" key="2">
    <source>
        <dbReference type="ARBA" id="ARBA00022771"/>
    </source>
</evidence>
<evidence type="ECO:0000256" key="3">
    <source>
        <dbReference type="ARBA" id="ARBA00022833"/>
    </source>
</evidence>
<name>A0A7R8WML6_9CRUS</name>
<sequence length="346" mass="39268">MAALATPKILLPLQNLPRLHSSHPAREYYEPAKITPSGDLMSDRPHVWKRFEATPNLFHCPRVRILYCGVRILCSNQTVLHAKRCFVELSQQRQGISVESRAQELKVAEKFRSVDLQGVASLACLYLVDHHPRFILQAMKEAHQFEERNGIMQDSTAFIRSPWTDHSGGCDDPYFGQSVRCYALISETGTPCFRCNSLPSYWEACRNWESIWQAMGHKESKIQGIVVDEKLLLSRAGRERMLSQKGNQLWEDEEGHLYRKQKVGNRGKEYWVCVRDKSSHCPGRAISRNDRLTFNVSVAHSHPADIVDNELRSFRSELREAGRQAAAAAPAGEGGGQQTHLKCMPT</sequence>
<gene>
    <name evidence="4" type="ORF">CTOB1V02_LOCUS9269</name>
</gene>
<dbReference type="Pfam" id="PF04500">
    <property type="entry name" value="FLYWCH"/>
    <property type="match status" value="1"/>
</dbReference>
<keyword evidence="3" id="KW-0862">Zinc</keyword>
<evidence type="ECO:0000256" key="1">
    <source>
        <dbReference type="ARBA" id="ARBA00022723"/>
    </source>
</evidence>
<organism evidence="4">
    <name type="scientific">Cyprideis torosa</name>
    <dbReference type="NCBI Taxonomy" id="163714"/>
    <lineage>
        <taxon>Eukaryota</taxon>
        <taxon>Metazoa</taxon>
        <taxon>Ecdysozoa</taxon>
        <taxon>Arthropoda</taxon>
        <taxon>Crustacea</taxon>
        <taxon>Oligostraca</taxon>
        <taxon>Ostracoda</taxon>
        <taxon>Podocopa</taxon>
        <taxon>Podocopida</taxon>
        <taxon>Cytherocopina</taxon>
        <taxon>Cytheroidea</taxon>
        <taxon>Cytherideidae</taxon>
        <taxon>Cyprideis</taxon>
    </lineage>
</organism>
<protein>
    <submittedName>
        <fullName evidence="4">Uncharacterized protein</fullName>
    </submittedName>
</protein>
<dbReference type="GO" id="GO:0008270">
    <property type="term" value="F:zinc ion binding"/>
    <property type="evidence" value="ECO:0007669"/>
    <property type="project" value="UniProtKB-KW"/>
</dbReference>